<keyword evidence="1" id="KW-1133">Transmembrane helix</keyword>
<keyword evidence="3" id="KW-1185">Reference proteome</keyword>
<organism evidence="2 3">
    <name type="scientific">Orrella marina</name>
    <dbReference type="NCBI Taxonomy" id="2163011"/>
    <lineage>
        <taxon>Bacteria</taxon>
        <taxon>Pseudomonadati</taxon>
        <taxon>Pseudomonadota</taxon>
        <taxon>Betaproteobacteria</taxon>
        <taxon>Burkholderiales</taxon>
        <taxon>Alcaligenaceae</taxon>
        <taxon>Orrella</taxon>
    </lineage>
</organism>
<dbReference type="Proteomes" id="UP000244571">
    <property type="component" value="Chromosome"/>
</dbReference>
<feature type="transmembrane region" description="Helical" evidence="1">
    <location>
        <begin position="20"/>
        <end position="42"/>
    </location>
</feature>
<sequence>MYGFVQRHFVRTIFRILKQVFVETNGLLFVTSALICACMSSWHGLSRTLTQLRHDWQNSLAEK</sequence>
<protein>
    <submittedName>
        <fullName evidence="2">Uncharacterized protein</fullName>
    </submittedName>
</protein>
<reference evidence="2 3" key="1">
    <citation type="submission" date="2018-04" db="EMBL/GenBank/DDBJ databases">
        <title>Bordetella sp. HZ20 isolated from seawater.</title>
        <authorList>
            <person name="Sun C."/>
        </authorList>
    </citation>
    <scope>NUCLEOTIDE SEQUENCE [LARGE SCALE GENOMIC DNA]</scope>
    <source>
        <strain evidence="2 3">HZ20</strain>
    </source>
</reference>
<name>A0A2R4XGA8_9BURK</name>
<accession>A0A2R4XGA8</accession>
<evidence type="ECO:0000313" key="2">
    <source>
        <dbReference type="EMBL" id="AWB32858.1"/>
    </source>
</evidence>
<evidence type="ECO:0000313" key="3">
    <source>
        <dbReference type="Proteomes" id="UP000244571"/>
    </source>
</evidence>
<dbReference type="AlphaFoldDB" id="A0A2R4XGA8"/>
<gene>
    <name evidence="2" type="ORF">DBV39_03020</name>
</gene>
<proteinExistence type="predicted"/>
<dbReference type="EMBL" id="CP028901">
    <property type="protein sequence ID" value="AWB32858.1"/>
    <property type="molecule type" value="Genomic_DNA"/>
</dbReference>
<keyword evidence="1" id="KW-0472">Membrane</keyword>
<evidence type="ECO:0000256" key="1">
    <source>
        <dbReference type="SAM" id="Phobius"/>
    </source>
</evidence>
<dbReference type="KEGG" id="boz:DBV39_03020"/>
<keyword evidence="1" id="KW-0812">Transmembrane</keyword>